<protein>
    <submittedName>
        <fullName evidence="1">Uncharacterized protein</fullName>
    </submittedName>
</protein>
<gene>
    <name evidence="1" type="ORF">RUM44_006239</name>
</gene>
<dbReference type="Proteomes" id="UP001359485">
    <property type="component" value="Unassembled WGS sequence"/>
</dbReference>
<keyword evidence="2" id="KW-1185">Reference proteome</keyword>
<reference evidence="1 2" key="1">
    <citation type="submission" date="2023-09" db="EMBL/GenBank/DDBJ databases">
        <title>Genomes of two closely related lineages of the louse Polyplax serrata with different host specificities.</title>
        <authorList>
            <person name="Martinu J."/>
            <person name="Tarabai H."/>
            <person name="Stefka J."/>
            <person name="Hypsa V."/>
        </authorList>
    </citation>
    <scope>NUCLEOTIDE SEQUENCE [LARGE SCALE GENOMIC DNA]</scope>
    <source>
        <strain evidence="1">98ZLc_SE</strain>
    </source>
</reference>
<sequence>MVLNGHIRNYYFANTIGPMQRGQSGINGISYCVATGLSRIVSYTELIKGRREETPSLGLEDKSITEEMYLCINRCTVELSCSSLKRDVQLKKEKTIGVTKRRKK</sequence>
<proteinExistence type="predicted"/>
<dbReference type="EMBL" id="JAWJWF010000048">
    <property type="protein sequence ID" value="KAK6619840.1"/>
    <property type="molecule type" value="Genomic_DNA"/>
</dbReference>
<accession>A0ABR1AI78</accession>
<organism evidence="1 2">
    <name type="scientific">Polyplax serrata</name>
    <name type="common">Common mouse louse</name>
    <dbReference type="NCBI Taxonomy" id="468196"/>
    <lineage>
        <taxon>Eukaryota</taxon>
        <taxon>Metazoa</taxon>
        <taxon>Ecdysozoa</taxon>
        <taxon>Arthropoda</taxon>
        <taxon>Hexapoda</taxon>
        <taxon>Insecta</taxon>
        <taxon>Pterygota</taxon>
        <taxon>Neoptera</taxon>
        <taxon>Paraneoptera</taxon>
        <taxon>Psocodea</taxon>
        <taxon>Troctomorpha</taxon>
        <taxon>Phthiraptera</taxon>
        <taxon>Anoplura</taxon>
        <taxon>Polyplacidae</taxon>
        <taxon>Polyplax</taxon>
    </lineage>
</organism>
<evidence type="ECO:0000313" key="2">
    <source>
        <dbReference type="Proteomes" id="UP001359485"/>
    </source>
</evidence>
<evidence type="ECO:0000313" key="1">
    <source>
        <dbReference type="EMBL" id="KAK6619840.1"/>
    </source>
</evidence>
<name>A0ABR1AI78_POLSC</name>
<comment type="caution">
    <text evidence="1">The sequence shown here is derived from an EMBL/GenBank/DDBJ whole genome shotgun (WGS) entry which is preliminary data.</text>
</comment>